<dbReference type="AlphaFoldDB" id="A0A1G2MYS7"/>
<proteinExistence type="predicted"/>
<dbReference type="PANTHER" id="PTHR43024">
    <property type="entry name" value="UDP-N-ACETYLMURAMOYL-TRIPEPTIDE--D-ALANYL-D-ALANINE LIGASE"/>
    <property type="match status" value="1"/>
</dbReference>
<evidence type="ECO:0000259" key="5">
    <source>
        <dbReference type="Pfam" id="PF08245"/>
    </source>
</evidence>
<dbReference type="InterPro" id="IPR004101">
    <property type="entry name" value="Mur_ligase_C"/>
</dbReference>
<name>A0A1G2MYS7_9BACT</name>
<gene>
    <name evidence="6" type="ORF">A3D56_00175</name>
</gene>
<evidence type="ECO:0000313" key="6">
    <source>
        <dbReference type="EMBL" id="OHA28081.1"/>
    </source>
</evidence>
<comment type="caution">
    <text evidence="6">The sequence shown here is derived from an EMBL/GenBank/DDBJ whole genome shotgun (WGS) entry which is preliminary data.</text>
</comment>
<dbReference type="GO" id="GO:0016881">
    <property type="term" value="F:acid-amino acid ligase activity"/>
    <property type="evidence" value="ECO:0007669"/>
    <property type="project" value="InterPro"/>
</dbReference>
<feature type="domain" description="Mur ligase C-terminal" evidence="4">
    <location>
        <begin position="276"/>
        <end position="401"/>
    </location>
</feature>
<dbReference type="EMBL" id="MHRP01000001">
    <property type="protein sequence ID" value="OHA28081.1"/>
    <property type="molecule type" value="Genomic_DNA"/>
</dbReference>
<keyword evidence="2" id="KW-0547">Nucleotide-binding</keyword>
<dbReference type="InterPro" id="IPR013221">
    <property type="entry name" value="Mur_ligase_cen"/>
</dbReference>
<evidence type="ECO:0000256" key="2">
    <source>
        <dbReference type="ARBA" id="ARBA00022741"/>
    </source>
</evidence>
<dbReference type="Proteomes" id="UP000177943">
    <property type="component" value="Unassembled WGS sequence"/>
</dbReference>
<sequence>MTKSFFKKTIAAILELEAKLLLWKYHPRIVAVTGSVGKTSTKDALHTIFSAFFFVRKSQKSFNSELGVPLTILGFGNGWNNPLLWAGTILRGLIMFILPHEYPKWLILEVGADRPGDIKRISKWLFSDVVVITRLSKVPVHVEFFASPEKVVEEKASLIKTLREGGTLVLNADDDDVNSLQSLYRGGSITFGFAKESAFRASHYKILYAPEKEGGSPLGITFKVEHENNCFPVSVKGVIGKQHVYPALAALTAGFSRGLNMIKMIEAYETHAPASGRMRLIMGIKNTTIIDDTYNASPVALFEALESLQEIKSHGRKIAVLGDMLELGKYSIPEHKEAGNKAAGVANFLVTVGIRARDIAEGALQNGMDEEKIIQFEYSKDAGVYLQNILQVGDTVLVKGSQGMRMERVVEEIMANPDQASELLVRQEREWKRR</sequence>
<accession>A0A1G2MYS7</accession>
<reference evidence="6 7" key="1">
    <citation type="journal article" date="2016" name="Nat. Commun.">
        <title>Thousands of microbial genomes shed light on interconnected biogeochemical processes in an aquifer system.</title>
        <authorList>
            <person name="Anantharaman K."/>
            <person name="Brown C.T."/>
            <person name="Hug L.A."/>
            <person name="Sharon I."/>
            <person name="Castelle C.J."/>
            <person name="Probst A.J."/>
            <person name="Thomas B.C."/>
            <person name="Singh A."/>
            <person name="Wilkins M.J."/>
            <person name="Karaoz U."/>
            <person name="Brodie E.L."/>
            <person name="Williams K.H."/>
            <person name="Hubbard S.S."/>
            <person name="Banfield J.F."/>
        </authorList>
    </citation>
    <scope>NUCLEOTIDE SEQUENCE [LARGE SCALE GENOMIC DNA]</scope>
</reference>
<evidence type="ECO:0008006" key="8">
    <source>
        <dbReference type="Google" id="ProtNLM"/>
    </source>
</evidence>
<dbReference type="PANTHER" id="PTHR43024:SF1">
    <property type="entry name" value="UDP-N-ACETYLMURAMOYL-TRIPEPTIDE--D-ALANYL-D-ALANINE LIGASE"/>
    <property type="match status" value="1"/>
</dbReference>
<keyword evidence="3" id="KW-0067">ATP-binding</keyword>
<dbReference type="SUPFAM" id="SSF53623">
    <property type="entry name" value="MurD-like peptide ligases, catalytic domain"/>
    <property type="match status" value="1"/>
</dbReference>
<dbReference type="Pfam" id="PF08245">
    <property type="entry name" value="Mur_ligase_M"/>
    <property type="match status" value="1"/>
</dbReference>
<dbReference type="Pfam" id="PF02875">
    <property type="entry name" value="Mur_ligase_C"/>
    <property type="match status" value="1"/>
</dbReference>
<dbReference type="GO" id="GO:0005524">
    <property type="term" value="F:ATP binding"/>
    <property type="evidence" value="ECO:0007669"/>
    <property type="project" value="UniProtKB-KW"/>
</dbReference>
<evidence type="ECO:0000256" key="3">
    <source>
        <dbReference type="ARBA" id="ARBA00022840"/>
    </source>
</evidence>
<evidence type="ECO:0000259" key="4">
    <source>
        <dbReference type="Pfam" id="PF02875"/>
    </source>
</evidence>
<dbReference type="Gene3D" id="3.90.190.20">
    <property type="entry name" value="Mur ligase, C-terminal domain"/>
    <property type="match status" value="1"/>
</dbReference>
<protein>
    <recommendedName>
        <fullName evidence="8">UDP-N-acetylmuramoyl-tripeptide--D-alanyl-D-alanine ligase</fullName>
    </recommendedName>
</protein>
<dbReference type="SUPFAM" id="SSF53244">
    <property type="entry name" value="MurD-like peptide ligases, peptide-binding domain"/>
    <property type="match status" value="1"/>
</dbReference>
<dbReference type="InterPro" id="IPR036615">
    <property type="entry name" value="Mur_ligase_C_dom_sf"/>
</dbReference>
<dbReference type="Gene3D" id="3.40.1190.10">
    <property type="entry name" value="Mur-like, catalytic domain"/>
    <property type="match status" value="1"/>
</dbReference>
<dbReference type="InterPro" id="IPR036565">
    <property type="entry name" value="Mur-like_cat_sf"/>
</dbReference>
<evidence type="ECO:0000313" key="7">
    <source>
        <dbReference type="Proteomes" id="UP000177943"/>
    </source>
</evidence>
<feature type="domain" description="Mur ligase central" evidence="5">
    <location>
        <begin position="103"/>
        <end position="253"/>
    </location>
</feature>
<keyword evidence="1" id="KW-0436">Ligase</keyword>
<organism evidence="6 7">
    <name type="scientific">Candidatus Taylorbacteria bacterium RIFCSPHIGHO2_02_FULL_45_35</name>
    <dbReference type="NCBI Taxonomy" id="1802311"/>
    <lineage>
        <taxon>Bacteria</taxon>
        <taxon>Candidatus Tayloriibacteriota</taxon>
    </lineage>
</organism>
<evidence type="ECO:0000256" key="1">
    <source>
        <dbReference type="ARBA" id="ARBA00022598"/>
    </source>
</evidence>
<dbReference type="InterPro" id="IPR051046">
    <property type="entry name" value="MurCDEF_CellWall_CoF430Synth"/>
</dbReference>